<feature type="compositionally biased region" description="Acidic residues" evidence="5">
    <location>
        <begin position="180"/>
        <end position="199"/>
    </location>
</feature>
<comment type="subcellular location">
    <subcellularLocation>
        <location evidence="1">Nucleus</location>
        <location evidence="1">Nucleolus</location>
    </subcellularLocation>
</comment>
<feature type="region of interest" description="Disordered" evidence="5">
    <location>
        <begin position="1"/>
        <end position="140"/>
    </location>
</feature>
<name>A0A6A6RKU8_9PLEO</name>
<evidence type="ECO:0000256" key="4">
    <source>
        <dbReference type="PROSITE-ProRule" id="PRU00176"/>
    </source>
</evidence>
<dbReference type="GO" id="GO:0003723">
    <property type="term" value="F:RNA binding"/>
    <property type="evidence" value="ECO:0007669"/>
    <property type="project" value="UniProtKB-UniRule"/>
</dbReference>
<dbReference type="EMBL" id="MU006810">
    <property type="protein sequence ID" value="KAF2635091.1"/>
    <property type="molecule type" value="Genomic_DNA"/>
</dbReference>
<evidence type="ECO:0000313" key="8">
    <source>
        <dbReference type="Proteomes" id="UP000799753"/>
    </source>
</evidence>
<dbReference type="SMART" id="SM00360">
    <property type="entry name" value="RRM"/>
    <property type="match status" value="1"/>
</dbReference>
<feature type="region of interest" description="Disordered" evidence="5">
    <location>
        <begin position="448"/>
        <end position="551"/>
    </location>
</feature>
<keyword evidence="8" id="KW-1185">Reference proteome</keyword>
<organism evidence="7 8">
    <name type="scientific">Massarina eburnea CBS 473.64</name>
    <dbReference type="NCBI Taxonomy" id="1395130"/>
    <lineage>
        <taxon>Eukaryota</taxon>
        <taxon>Fungi</taxon>
        <taxon>Dikarya</taxon>
        <taxon>Ascomycota</taxon>
        <taxon>Pezizomycotina</taxon>
        <taxon>Dothideomycetes</taxon>
        <taxon>Pleosporomycetidae</taxon>
        <taxon>Pleosporales</taxon>
        <taxon>Massarineae</taxon>
        <taxon>Massarinaceae</taxon>
        <taxon>Massarina</taxon>
    </lineage>
</organism>
<evidence type="ECO:0000256" key="1">
    <source>
        <dbReference type="ARBA" id="ARBA00004604"/>
    </source>
</evidence>
<feature type="compositionally biased region" description="Basic and acidic residues" evidence="5">
    <location>
        <begin position="521"/>
        <end position="542"/>
    </location>
</feature>
<dbReference type="Proteomes" id="UP000799753">
    <property type="component" value="Unassembled WGS sequence"/>
</dbReference>
<evidence type="ECO:0000313" key="7">
    <source>
        <dbReference type="EMBL" id="KAF2635091.1"/>
    </source>
</evidence>
<feature type="region of interest" description="Disordered" evidence="5">
    <location>
        <begin position="160"/>
        <end position="229"/>
    </location>
</feature>
<feature type="domain" description="RRM" evidence="6">
    <location>
        <begin position="251"/>
        <end position="329"/>
    </location>
</feature>
<proteinExistence type="predicted"/>
<sequence>MAGADLKSKKRKSASETEPKPKKQKSDVPATGTRKSSRNQKAAVEPLESLPAATKTAKATRPRAEDFFDAEAPAKVAPKQKKSKKSKEAAPVEAEEAEIEKPTKKSKQAKEPAVEAAPVAEAPKAKAKKGKKGKAVEEAAEVEAPVVEETVVVAEEKPVVAEKKTKKAKSKKQEDAPVVEVEEVVAETENAEDEEDLDDQTAALLAGFESDRDESDEEKDGEFDEKAVTVPELSKKQRKALEKVRKDAEPGVVFLGRVPHGFFEPQMKKYFGQFGDVKRLRLSRNKKTGASKHYAFIEFANGDVADIVAKTMHNYLMFGHILQCKAVPAEQVHPDLFKGANERFKVDPRNKKAGLAMERGAVRAQWEKRVEKENKHRTKQAKALKDEFDYEFSAPTVMAVDDVPKQVDTAAGAEAQLELETPIAEVTDVVEVESKPDQITVTETVTTKKGKKGAKGKAVIEPATKDAAETAEPAKAPKAKKDRKRKSDVTIEAVEAIEEPEAVAEAPAPAPKAKKAKKTAKAVDEATPDKKRKVAAEQEVAKPKKAKKAKA</sequence>
<evidence type="ECO:0000256" key="3">
    <source>
        <dbReference type="ARBA" id="ARBA00023242"/>
    </source>
</evidence>
<dbReference type="InterPro" id="IPR035979">
    <property type="entry name" value="RBD_domain_sf"/>
</dbReference>
<evidence type="ECO:0000256" key="5">
    <source>
        <dbReference type="SAM" id="MobiDB-lite"/>
    </source>
</evidence>
<feature type="compositionally biased region" description="Acidic residues" evidence="5">
    <location>
        <begin position="211"/>
        <end position="223"/>
    </location>
</feature>
<feature type="compositionally biased region" description="Basic and acidic residues" evidence="5">
    <location>
        <begin position="13"/>
        <end position="26"/>
    </location>
</feature>
<dbReference type="GO" id="GO:0005730">
    <property type="term" value="C:nucleolus"/>
    <property type="evidence" value="ECO:0007669"/>
    <property type="project" value="UniProtKB-SubCell"/>
</dbReference>
<dbReference type="InterPro" id="IPR012677">
    <property type="entry name" value="Nucleotide-bd_a/b_plait_sf"/>
</dbReference>
<keyword evidence="2 4" id="KW-0694">RNA-binding</keyword>
<dbReference type="CDD" id="cd12307">
    <property type="entry name" value="RRM_NIFK_like"/>
    <property type="match status" value="1"/>
</dbReference>
<evidence type="ECO:0000256" key="2">
    <source>
        <dbReference type="ARBA" id="ARBA00022884"/>
    </source>
</evidence>
<dbReference type="SUPFAM" id="SSF54928">
    <property type="entry name" value="RNA-binding domain, RBD"/>
    <property type="match status" value="1"/>
</dbReference>
<accession>A0A6A6RKU8</accession>
<evidence type="ECO:0000259" key="6">
    <source>
        <dbReference type="PROSITE" id="PS50102"/>
    </source>
</evidence>
<dbReference type="PANTHER" id="PTHR46754">
    <property type="entry name" value="MKI67 FHA DOMAIN-INTERACTING NUCLEOLAR PHOSPHOPROTEIN"/>
    <property type="match status" value="1"/>
</dbReference>
<gene>
    <name evidence="7" type="ORF">P280DRAFT_474007</name>
</gene>
<dbReference type="OrthoDB" id="21467at2759"/>
<dbReference type="Gene3D" id="3.30.70.330">
    <property type="match status" value="1"/>
</dbReference>
<dbReference type="InterPro" id="IPR000504">
    <property type="entry name" value="RRM_dom"/>
</dbReference>
<feature type="compositionally biased region" description="Basic residues" evidence="5">
    <location>
        <begin position="477"/>
        <end position="486"/>
    </location>
</feature>
<feature type="compositionally biased region" description="Basic and acidic residues" evidence="5">
    <location>
        <begin position="99"/>
        <end position="113"/>
    </location>
</feature>
<keyword evidence="3" id="KW-0539">Nucleus</keyword>
<reference evidence="7" key="1">
    <citation type="journal article" date="2020" name="Stud. Mycol.">
        <title>101 Dothideomycetes genomes: a test case for predicting lifestyles and emergence of pathogens.</title>
        <authorList>
            <person name="Haridas S."/>
            <person name="Albert R."/>
            <person name="Binder M."/>
            <person name="Bloem J."/>
            <person name="Labutti K."/>
            <person name="Salamov A."/>
            <person name="Andreopoulos B."/>
            <person name="Baker S."/>
            <person name="Barry K."/>
            <person name="Bills G."/>
            <person name="Bluhm B."/>
            <person name="Cannon C."/>
            <person name="Castanera R."/>
            <person name="Culley D."/>
            <person name="Daum C."/>
            <person name="Ezra D."/>
            <person name="Gonzalez J."/>
            <person name="Henrissat B."/>
            <person name="Kuo A."/>
            <person name="Liang C."/>
            <person name="Lipzen A."/>
            <person name="Lutzoni F."/>
            <person name="Magnuson J."/>
            <person name="Mondo S."/>
            <person name="Nolan M."/>
            <person name="Ohm R."/>
            <person name="Pangilinan J."/>
            <person name="Park H.-J."/>
            <person name="Ramirez L."/>
            <person name="Alfaro M."/>
            <person name="Sun H."/>
            <person name="Tritt A."/>
            <person name="Yoshinaga Y."/>
            <person name="Zwiers L.-H."/>
            <person name="Turgeon B."/>
            <person name="Goodwin S."/>
            <person name="Spatafora J."/>
            <person name="Crous P."/>
            <person name="Grigoriev I."/>
        </authorList>
    </citation>
    <scope>NUCLEOTIDE SEQUENCE</scope>
    <source>
        <strain evidence="7">CBS 473.64</strain>
    </source>
</reference>
<dbReference type="AlphaFoldDB" id="A0A6A6RKU8"/>
<dbReference type="Pfam" id="PF00076">
    <property type="entry name" value="RRM_1"/>
    <property type="match status" value="1"/>
</dbReference>
<protein>
    <recommendedName>
        <fullName evidence="6">RRM domain-containing protein</fullName>
    </recommendedName>
</protein>
<dbReference type="PROSITE" id="PS50102">
    <property type="entry name" value="RRM"/>
    <property type="match status" value="1"/>
</dbReference>